<dbReference type="Proteomes" id="UP000249819">
    <property type="component" value="Unassembled WGS sequence"/>
</dbReference>
<keyword evidence="4 7" id="KW-0812">Transmembrane</keyword>
<keyword evidence="11" id="KW-1185">Reference proteome</keyword>
<dbReference type="InterPro" id="IPR023997">
    <property type="entry name" value="TonB-dep_OMP_SusC/RagA_CS"/>
</dbReference>
<comment type="subcellular location">
    <subcellularLocation>
        <location evidence="1 7">Cell outer membrane</location>
        <topology evidence="1 7">Multi-pass membrane protein</topology>
    </subcellularLocation>
</comment>
<comment type="caution">
    <text evidence="10">The sequence shown here is derived from an EMBL/GenBank/DDBJ whole genome shotgun (WGS) entry which is preliminary data.</text>
</comment>
<evidence type="ECO:0000313" key="11">
    <source>
        <dbReference type="Proteomes" id="UP000249819"/>
    </source>
</evidence>
<keyword evidence="3 7" id="KW-1134">Transmembrane beta strand</keyword>
<evidence type="ECO:0000256" key="3">
    <source>
        <dbReference type="ARBA" id="ARBA00022452"/>
    </source>
</evidence>
<accession>A0A327VH98</accession>
<dbReference type="Pfam" id="PF13715">
    <property type="entry name" value="CarbopepD_reg_2"/>
    <property type="match status" value="1"/>
</dbReference>
<evidence type="ECO:0000256" key="5">
    <source>
        <dbReference type="ARBA" id="ARBA00023136"/>
    </source>
</evidence>
<dbReference type="InterPro" id="IPR011662">
    <property type="entry name" value="Secretin/TonB_short_N"/>
</dbReference>
<evidence type="ECO:0000256" key="6">
    <source>
        <dbReference type="ARBA" id="ARBA00023237"/>
    </source>
</evidence>
<keyword evidence="5 7" id="KW-0472">Membrane</keyword>
<reference evidence="10 11" key="1">
    <citation type="submission" date="2018-06" db="EMBL/GenBank/DDBJ databases">
        <title>Genomic Encyclopedia of Archaeal and Bacterial Type Strains, Phase II (KMG-II): from individual species to whole genera.</title>
        <authorList>
            <person name="Goeker M."/>
        </authorList>
    </citation>
    <scope>NUCLEOTIDE SEQUENCE [LARGE SCALE GENOMIC DNA]</scope>
    <source>
        <strain evidence="10 11">DSM 29821</strain>
    </source>
</reference>
<evidence type="ECO:0000256" key="1">
    <source>
        <dbReference type="ARBA" id="ARBA00004571"/>
    </source>
</evidence>
<dbReference type="Pfam" id="PF07660">
    <property type="entry name" value="STN"/>
    <property type="match status" value="1"/>
</dbReference>
<organism evidence="10 11">
    <name type="scientific">Chitinophaga dinghuensis</name>
    <dbReference type="NCBI Taxonomy" id="1539050"/>
    <lineage>
        <taxon>Bacteria</taxon>
        <taxon>Pseudomonadati</taxon>
        <taxon>Bacteroidota</taxon>
        <taxon>Chitinophagia</taxon>
        <taxon>Chitinophagales</taxon>
        <taxon>Chitinophagaceae</taxon>
        <taxon>Chitinophaga</taxon>
    </lineage>
</organism>
<dbReference type="InterPro" id="IPR036942">
    <property type="entry name" value="Beta-barrel_TonB_sf"/>
</dbReference>
<evidence type="ECO:0000256" key="2">
    <source>
        <dbReference type="ARBA" id="ARBA00022448"/>
    </source>
</evidence>
<feature type="domain" description="Secretin/TonB short N-terminal" evidence="8">
    <location>
        <begin position="71"/>
        <end position="120"/>
    </location>
</feature>
<dbReference type="AlphaFoldDB" id="A0A327VH98"/>
<dbReference type="InterPro" id="IPR008969">
    <property type="entry name" value="CarboxyPept-like_regulatory"/>
</dbReference>
<dbReference type="NCBIfam" id="TIGR04056">
    <property type="entry name" value="OMP_RagA_SusC"/>
    <property type="match status" value="1"/>
</dbReference>
<dbReference type="Gene3D" id="2.170.130.10">
    <property type="entry name" value="TonB-dependent receptor, plug domain"/>
    <property type="match status" value="1"/>
</dbReference>
<dbReference type="Pfam" id="PF07715">
    <property type="entry name" value="Plug"/>
    <property type="match status" value="1"/>
</dbReference>
<dbReference type="EMBL" id="QLMA01000013">
    <property type="protein sequence ID" value="RAJ73466.1"/>
    <property type="molecule type" value="Genomic_DNA"/>
</dbReference>
<dbReference type="InterPro" id="IPR039426">
    <property type="entry name" value="TonB-dep_rcpt-like"/>
</dbReference>
<dbReference type="InterPro" id="IPR012910">
    <property type="entry name" value="Plug_dom"/>
</dbReference>
<dbReference type="PROSITE" id="PS52016">
    <property type="entry name" value="TONB_DEPENDENT_REC_3"/>
    <property type="match status" value="1"/>
</dbReference>
<evidence type="ECO:0000256" key="7">
    <source>
        <dbReference type="PROSITE-ProRule" id="PRU01360"/>
    </source>
</evidence>
<keyword evidence="2 7" id="KW-0813">Transport</keyword>
<dbReference type="InterPro" id="IPR037066">
    <property type="entry name" value="Plug_dom_sf"/>
</dbReference>
<dbReference type="NCBIfam" id="TIGR04057">
    <property type="entry name" value="SusC_RagA_signa"/>
    <property type="match status" value="1"/>
</dbReference>
<name>A0A327VH98_9BACT</name>
<evidence type="ECO:0000313" key="10">
    <source>
        <dbReference type="EMBL" id="RAJ73466.1"/>
    </source>
</evidence>
<dbReference type="SUPFAM" id="SSF49464">
    <property type="entry name" value="Carboxypeptidase regulatory domain-like"/>
    <property type="match status" value="1"/>
</dbReference>
<dbReference type="Gene3D" id="2.60.40.1120">
    <property type="entry name" value="Carboxypeptidase-like, regulatory domain"/>
    <property type="match status" value="1"/>
</dbReference>
<keyword evidence="6 7" id="KW-0998">Cell outer membrane</keyword>
<protein>
    <submittedName>
        <fullName evidence="10">TonB-linked SusC/RagA family outer membrane protein</fullName>
    </submittedName>
</protein>
<comment type="similarity">
    <text evidence="7">Belongs to the TonB-dependent receptor family.</text>
</comment>
<dbReference type="Gene3D" id="2.40.170.20">
    <property type="entry name" value="TonB-dependent receptor, beta-barrel domain"/>
    <property type="match status" value="1"/>
</dbReference>
<feature type="domain" description="TonB-dependent receptor plug" evidence="9">
    <location>
        <begin position="232"/>
        <end position="331"/>
    </location>
</feature>
<dbReference type="InterPro" id="IPR023996">
    <property type="entry name" value="TonB-dep_OMP_SusC/RagA"/>
</dbReference>
<dbReference type="OrthoDB" id="9768177at2"/>
<evidence type="ECO:0000259" key="8">
    <source>
        <dbReference type="Pfam" id="PF07660"/>
    </source>
</evidence>
<dbReference type="GO" id="GO:0009279">
    <property type="term" value="C:cell outer membrane"/>
    <property type="evidence" value="ECO:0007669"/>
    <property type="project" value="UniProtKB-SubCell"/>
</dbReference>
<sequence length="1181" mass="132688">MKLRQRRKLPPGVNLLSRKNVLIMKFLAGFLLAGCLQVHASGLAQTVTLSCRHMPMKKVFEKVESQTGLVLFYNQDILSGTTPVTVQAKEMPVAQFLATIFQNEAISYEIIGKTVSLSRKESLKKDLLFFPVMSDSTVAVAGQVIDETGQPVPAVTIRQKSNGRTAFTDQDGRFKMDDASNKSHYIFSSIGYEPVEMKFSSSATNLHVIMKKQVNHLTAVAVVSTGYQTIQKERAAGSFATISADDMGGKLQTNIMDRLEGMAAGMTSFRGQTQIRGVSTLKATQAPLIVLDGVPFEGSLDAVNPSDIATVTVLKDASAASIYGARAANGVIVLTTKNGSAGPARVSYNGTLKVTPLPDRGYANKMSSAELVDFQRDMFAYNSGDPNAIDPRKAMNDVYALLYKRKAGQITDAELEQQLDVYRQRDRYDQMRDELVRKHSLLQQHNLALSGGSDVYRYNLSGNYTGNTPFEKTANGVVRYGYNLKNTFNLYRWMKLDAGLLGSYTKDDTDNGFDIMSNLNGGKASYYMLRDAAGNPAQWLNSKSQYEIDRLNKLGLMDETYRPLNEISKLHRYGTSKYNNLNLGANFKLIPGLTLDIRYQTERTEGYNKQFYNKNAYVVKTQINDATVIDKATGKITNYIPKGGQIRESRLDENSYTLRAQLNYQQNFHNKHLVNVIAGAERRKIVKTSTEVYKYGYDDYNLNYKPVDELLLSNYVYNTEALFNQFMLSRAEAGFRYRDDRFVSLYGNGSYTYNNRLTATASIRMDQSNLFGTDPKYQYKPLWSAGLQYVVAEDKFDWLDRVSVRTTYGINGNIWKEGGPYLIEADESSTNYWTNEFQSYVSSPPNAGLRWEKTQVTNLGIDFSLFKKRLTGSIDLYNKQTNDLLSNRNSDPVIGWTSVVMNYGSMFNRGIELSLTSRNIDQTDFFWNTTVNFSYNKNQLTDLQNSSNTPYSYYSGAQNRVGKPMGALYSIRYAGLDETGRPMAYTADGKIVKSTQQLTLNDLVYSGTSVPPFATSLLNNIGYKGFELFFMFTYYGGNVLRDVKAPYLTKLPELNYTTNMERNALKYWKKVGDEKDPDMAPAYGFSTSGTVTDLWDAADKFIRKGDYIKLRDVTLSYALPAKLIRKAAFRNVKVSLQMQNVWRWTANPQNLDPEVWNGTTLSPTRGTLPPSTYTIGLSANL</sequence>
<gene>
    <name evidence="10" type="ORF">CLV59_11318</name>
</gene>
<evidence type="ECO:0000256" key="4">
    <source>
        <dbReference type="ARBA" id="ARBA00022692"/>
    </source>
</evidence>
<proteinExistence type="inferred from homology"/>
<dbReference type="SUPFAM" id="SSF56935">
    <property type="entry name" value="Porins"/>
    <property type="match status" value="1"/>
</dbReference>
<evidence type="ECO:0000259" key="9">
    <source>
        <dbReference type="Pfam" id="PF07715"/>
    </source>
</evidence>